<dbReference type="GO" id="GO:0005739">
    <property type="term" value="C:mitochondrion"/>
    <property type="evidence" value="ECO:0007669"/>
    <property type="project" value="TreeGrafter"/>
</dbReference>
<comment type="caution">
    <text evidence="12">The sequence shown here is derived from an EMBL/GenBank/DDBJ whole genome shotgun (WGS) entry which is preliminary data.</text>
</comment>
<keyword evidence="4 11" id="KW-0028">Amino-acid biosynthesis</keyword>
<dbReference type="NCBIfam" id="NF009897">
    <property type="entry name" value="PRK13357.1"/>
    <property type="match status" value="1"/>
</dbReference>
<comment type="catalytic activity">
    <reaction evidence="11">
        <text>L-isoleucine + 2-oxoglutarate = (S)-3-methyl-2-oxopentanoate + L-glutamate</text>
        <dbReference type="Rhea" id="RHEA:24801"/>
        <dbReference type="ChEBI" id="CHEBI:16810"/>
        <dbReference type="ChEBI" id="CHEBI:29985"/>
        <dbReference type="ChEBI" id="CHEBI:35146"/>
        <dbReference type="ChEBI" id="CHEBI:58045"/>
        <dbReference type="EC" id="2.6.1.42"/>
    </reaction>
</comment>
<evidence type="ECO:0000256" key="1">
    <source>
        <dbReference type="ARBA" id="ARBA00001933"/>
    </source>
</evidence>
<evidence type="ECO:0000256" key="7">
    <source>
        <dbReference type="ARBA" id="ARBA00023304"/>
    </source>
</evidence>
<dbReference type="Pfam" id="PF01063">
    <property type="entry name" value="Aminotran_4"/>
    <property type="match status" value="1"/>
</dbReference>
<dbReference type="InterPro" id="IPR036038">
    <property type="entry name" value="Aminotransferase-like"/>
</dbReference>
<dbReference type="GO" id="GO:0009082">
    <property type="term" value="P:branched-chain amino acid biosynthetic process"/>
    <property type="evidence" value="ECO:0007669"/>
    <property type="project" value="UniProtKB-KW"/>
</dbReference>
<dbReference type="Gene3D" id="3.20.10.10">
    <property type="entry name" value="D-amino Acid Aminotransferase, subunit A, domain 2"/>
    <property type="match status" value="1"/>
</dbReference>
<sequence length="410" mass="45821">MVEFRVFQSTKKIILQAKMFTSILRNSYNTNRVAFNAIRSFSTAQKPINVNSLVVEKTKQPLPKFTDKNKLIFGKEFSDHMLEIEWDINNGWSAPKISAYHNLSLPPSASVFHYAIECFEGMKAYKDKEGKVRLFRPMENMKRFATSAERLCLPSFDKEAVIELIKKLVLLDQDWIPEGKGYSLYLRPTLIATQKSLGVSASNSALMFVIASPVGPYYPEGFKPVRLLADDRFIRAWVGGSGAFKLGSNYAPTIFPQLDAAKKGYSQVLWLLNDYVTEVGTMNMFVLWKNNQGELELITPPLTDGTILPGVTRDSILKLAQQWGEFKVSEKNFTMSELAKAIKEGRVKEAFGAGTAAIVSPIKSINYKGEEYPIPIDAAKGAGPLTSRIADTIMGIQYGEIPSEWSVVLN</sequence>
<organism evidence="12 13">
    <name type="scientific">Heterostelium pallidum (strain ATCC 26659 / Pp 5 / PN500)</name>
    <name type="common">Cellular slime mold</name>
    <name type="synonym">Polysphondylium pallidum</name>
    <dbReference type="NCBI Taxonomy" id="670386"/>
    <lineage>
        <taxon>Eukaryota</taxon>
        <taxon>Amoebozoa</taxon>
        <taxon>Evosea</taxon>
        <taxon>Eumycetozoa</taxon>
        <taxon>Dictyostelia</taxon>
        <taxon>Acytosteliales</taxon>
        <taxon>Acytosteliaceae</taxon>
        <taxon>Heterostelium</taxon>
    </lineage>
</organism>
<keyword evidence="5 11" id="KW-0808">Transferase</keyword>
<dbReference type="CDD" id="cd01557">
    <property type="entry name" value="BCAT_beta_family"/>
    <property type="match status" value="1"/>
</dbReference>
<keyword evidence="13" id="KW-1185">Reference proteome</keyword>
<dbReference type="PANTHER" id="PTHR11825">
    <property type="entry name" value="SUBGROUP IIII AMINOTRANSFERASE"/>
    <property type="match status" value="1"/>
</dbReference>
<dbReference type="NCBIfam" id="TIGR01123">
    <property type="entry name" value="ilvE_II"/>
    <property type="match status" value="1"/>
</dbReference>
<proteinExistence type="inferred from homology"/>
<evidence type="ECO:0000256" key="6">
    <source>
        <dbReference type="ARBA" id="ARBA00022898"/>
    </source>
</evidence>
<dbReference type="FunFam" id="3.20.10.10:FF:000004">
    <property type="entry name" value="Branched-chain-amino-acid aminotransferase"/>
    <property type="match status" value="1"/>
</dbReference>
<accession>D3BSA4</accession>
<dbReference type="SUPFAM" id="SSF56752">
    <property type="entry name" value="D-aminoacid aminotransferase-like PLP-dependent enzymes"/>
    <property type="match status" value="1"/>
</dbReference>
<evidence type="ECO:0000313" key="12">
    <source>
        <dbReference type="EMBL" id="EFA75841.1"/>
    </source>
</evidence>
<keyword evidence="7 11" id="KW-0100">Branched-chain amino acid biosynthesis</keyword>
<evidence type="ECO:0000256" key="5">
    <source>
        <dbReference type="ARBA" id="ARBA00022679"/>
    </source>
</evidence>
<evidence type="ECO:0000256" key="3">
    <source>
        <dbReference type="ARBA" id="ARBA00022576"/>
    </source>
</evidence>
<comment type="similarity">
    <text evidence="2 9">Belongs to the class-IV pyridoxal-phosphate-dependent aminotransferase family.</text>
</comment>
<keyword evidence="3 11" id="KW-0032">Aminotransferase</keyword>
<dbReference type="GO" id="GO:0052655">
    <property type="term" value="F:L-valine-2-oxoglutarate transaminase activity"/>
    <property type="evidence" value="ECO:0007669"/>
    <property type="project" value="RHEA"/>
</dbReference>
<dbReference type="EC" id="2.6.1.42" evidence="11"/>
<dbReference type="PIRSF" id="PIRSF006468">
    <property type="entry name" value="BCAT1"/>
    <property type="match status" value="1"/>
</dbReference>
<evidence type="ECO:0000256" key="2">
    <source>
        <dbReference type="ARBA" id="ARBA00009320"/>
    </source>
</evidence>
<dbReference type="InterPro" id="IPR033939">
    <property type="entry name" value="BCAT_family"/>
</dbReference>
<comment type="catalytic activity">
    <reaction evidence="11">
        <text>L-valine + 2-oxoglutarate = 3-methyl-2-oxobutanoate + L-glutamate</text>
        <dbReference type="Rhea" id="RHEA:24813"/>
        <dbReference type="ChEBI" id="CHEBI:11851"/>
        <dbReference type="ChEBI" id="CHEBI:16810"/>
        <dbReference type="ChEBI" id="CHEBI:29985"/>
        <dbReference type="ChEBI" id="CHEBI:57762"/>
        <dbReference type="EC" id="2.6.1.42"/>
    </reaction>
</comment>
<comment type="cofactor">
    <cofactor evidence="1 10">
        <name>pyridoxal 5'-phosphate</name>
        <dbReference type="ChEBI" id="CHEBI:597326"/>
    </cofactor>
</comment>
<dbReference type="GO" id="GO:0008652">
    <property type="term" value="P:amino acid biosynthetic process"/>
    <property type="evidence" value="ECO:0007669"/>
    <property type="project" value="UniProtKB-KW"/>
</dbReference>
<dbReference type="GeneID" id="31366365"/>
<evidence type="ECO:0000256" key="11">
    <source>
        <dbReference type="RuleBase" id="RU004517"/>
    </source>
</evidence>
<reference evidence="12 13" key="1">
    <citation type="journal article" date="2011" name="Genome Res.">
        <title>Phylogeny-wide analysis of social amoeba genomes highlights ancient origins for complex intercellular communication.</title>
        <authorList>
            <person name="Heidel A.J."/>
            <person name="Lawal H.M."/>
            <person name="Felder M."/>
            <person name="Schilde C."/>
            <person name="Helps N.R."/>
            <person name="Tunggal B."/>
            <person name="Rivero F."/>
            <person name="John U."/>
            <person name="Schleicher M."/>
            <person name="Eichinger L."/>
            <person name="Platzer M."/>
            <person name="Noegel A.A."/>
            <person name="Schaap P."/>
            <person name="Gloeckner G."/>
        </authorList>
    </citation>
    <scope>NUCLEOTIDE SEQUENCE [LARGE SCALE GENOMIC DNA]</scope>
    <source>
        <strain evidence="13">ATCC 26659 / Pp 5 / PN500</strain>
    </source>
</reference>
<dbReference type="AlphaFoldDB" id="D3BSA4"/>
<dbReference type="PANTHER" id="PTHR11825:SF44">
    <property type="entry name" value="BRANCHED-CHAIN-AMINO-ACID AMINOTRANSFERASE"/>
    <property type="match status" value="1"/>
</dbReference>
<dbReference type="InterPro" id="IPR018300">
    <property type="entry name" value="Aminotrans_IV_CS"/>
</dbReference>
<evidence type="ECO:0000256" key="4">
    <source>
        <dbReference type="ARBA" id="ARBA00022605"/>
    </source>
</evidence>
<keyword evidence="6 10" id="KW-0663">Pyridoxal phosphate</keyword>
<feature type="modified residue" description="N6-(pyridoxal phosphate)lysine" evidence="8">
    <location>
        <position position="245"/>
    </location>
</feature>
<evidence type="ECO:0000256" key="10">
    <source>
        <dbReference type="RuleBase" id="RU004516"/>
    </source>
</evidence>
<dbReference type="OMA" id="LTEVFAC"/>
<dbReference type="InParanoid" id="D3BSA4"/>
<comment type="catalytic activity">
    <reaction evidence="11">
        <text>L-leucine + 2-oxoglutarate = 4-methyl-2-oxopentanoate + L-glutamate</text>
        <dbReference type="Rhea" id="RHEA:18321"/>
        <dbReference type="ChEBI" id="CHEBI:16810"/>
        <dbReference type="ChEBI" id="CHEBI:17865"/>
        <dbReference type="ChEBI" id="CHEBI:29985"/>
        <dbReference type="ChEBI" id="CHEBI:57427"/>
        <dbReference type="EC" id="2.6.1.42"/>
    </reaction>
</comment>
<dbReference type="STRING" id="670386.D3BSA4"/>
<dbReference type="FunFam" id="3.30.470.10:FF:000005">
    <property type="entry name" value="Branched-chain-amino-acid aminotransferase"/>
    <property type="match status" value="1"/>
</dbReference>
<name>D3BSA4_HETP5</name>
<dbReference type="EMBL" id="ADBJ01000051">
    <property type="protein sequence ID" value="EFA75841.1"/>
    <property type="molecule type" value="Genomic_DNA"/>
</dbReference>
<evidence type="ECO:0000256" key="8">
    <source>
        <dbReference type="PIRSR" id="PIRSR006468-1"/>
    </source>
</evidence>
<gene>
    <name evidence="12" type="primary">bcaA</name>
    <name evidence="12" type="ORF">PPL_10896</name>
</gene>
<dbReference type="InterPro" id="IPR005786">
    <property type="entry name" value="B_amino_transII"/>
</dbReference>
<protein>
    <recommendedName>
        <fullName evidence="11">Branched-chain-amino-acid aminotransferase</fullName>
        <ecNumber evidence="11">2.6.1.42</ecNumber>
    </recommendedName>
</protein>
<evidence type="ECO:0000256" key="9">
    <source>
        <dbReference type="RuleBase" id="RU004106"/>
    </source>
</evidence>
<dbReference type="RefSeq" id="XP_020427975.1">
    <property type="nucleotide sequence ID" value="XM_020581659.1"/>
</dbReference>
<dbReference type="GO" id="GO:0052656">
    <property type="term" value="F:L-isoleucine-2-oxoglutarate transaminase activity"/>
    <property type="evidence" value="ECO:0007669"/>
    <property type="project" value="RHEA"/>
</dbReference>
<dbReference type="FunCoup" id="D3BSA4">
    <property type="interactions" value="334"/>
</dbReference>
<dbReference type="InterPro" id="IPR043132">
    <property type="entry name" value="BCAT-like_C"/>
</dbReference>
<evidence type="ECO:0000313" key="13">
    <source>
        <dbReference type="Proteomes" id="UP000001396"/>
    </source>
</evidence>
<dbReference type="InterPro" id="IPR043131">
    <property type="entry name" value="BCAT-like_N"/>
</dbReference>
<dbReference type="Gene3D" id="3.30.470.10">
    <property type="match status" value="1"/>
</dbReference>
<dbReference type="InterPro" id="IPR001544">
    <property type="entry name" value="Aminotrans_IV"/>
</dbReference>
<dbReference type="Proteomes" id="UP000001396">
    <property type="component" value="Unassembled WGS sequence"/>
</dbReference>
<dbReference type="GO" id="GO:0052654">
    <property type="term" value="F:L-leucine-2-oxoglutarate transaminase activity"/>
    <property type="evidence" value="ECO:0007669"/>
    <property type="project" value="RHEA"/>
</dbReference>
<dbReference type="PROSITE" id="PS00770">
    <property type="entry name" value="AA_TRANSFER_CLASS_4"/>
    <property type="match status" value="1"/>
</dbReference>